<evidence type="ECO:0000313" key="2">
    <source>
        <dbReference type="EMBL" id="GAA4617232.1"/>
    </source>
</evidence>
<evidence type="ECO:0008006" key="4">
    <source>
        <dbReference type="Google" id="ProtNLM"/>
    </source>
</evidence>
<evidence type="ECO:0000313" key="3">
    <source>
        <dbReference type="Proteomes" id="UP001500212"/>
    </source>
</evidence>
<protein>
    <recommendedName>
        <fullName evidence="4">VWA domain-containing protein</fullName>
    </recommendedName>
</protein>
<organism evidence="2 3">
    <name type="scientific">Actinoallomurus liliacearum</name>
    <dbReference type="NCBI Taxonomy" id="1080073"/>
    <lineage>
        <taxon>Bacteria</taxon>
        <taxon>Bacillati</taxon>
        <taxon>Actinomycetota</taxon>
        <taxon>Actinomycetes</taxon>
        <taxon>Streptosporangiales</taxon>
        <taxon>Thermomonosporaceae</taxon>
        <taxon>Actinoallomurus</taxon>
    </lineage>
</organism>
<dbReference type="Pfam" id="PF05762">
    <property type="entry name" value="VWA_CoxE"/>
    <property type="match status" value="1"/>
</dbReference>
<gene>
    <name evidence="2" type="ORF">GCM10023195_76820</name>
</gene>
<feature type="region of interest" description="Disordered" evidence="1">
    <location>
        <begin position="275"/>
        <end position="302"/>
    </location>
</feature>
<feature type="compositionally biased region" description="Polar residues" evidence="1">
    <location>
        <begin position="367"/>
        <end position="377"/>
    </location>
</feature>
<feature type="compositionally biased region" description="Acidic residues" evidence="1">
    <location>
        <begin position="286"/>
        <end position="295"/>
    </location>
</feature>
<evidence type="ECO:0000256" key="1">
    <source>
        <dbReference type="SAM" id="MobiDB-lite"/>
    </source>
</evidence>
<feature type="region of interest" description="Disordered" evidence="1">
    <location>
        <begin position="155"/>
        <end position="191"/>
    </location>
</feature>
<reference evidence="3" key="1">
    <citation type="journal article" date="2019" name="Int. J. Syst. Evol. Microbiol.">
        <title>The Global Catalogue of Microorganisms (GCM) 10K type strain sequencing project: providing services to taxonomists for standard genome sequencing and annotation.</title>
        <authorList>
            <consortium name="The Broad Institute Genomics Platform"/>
            <consortium name="The Broad Institute Genome Sequencing Center for Infectious Disease"/>
            <person name="Wu L."/>
            <person name="Ma J."/>
        </authorList>
    </citation>
    <scope>NUCLEOTIDE SEQUENCE [LARGE SCALE GENOMIC DNA]</scope>
    <source>
        <strain evidence="3">JCM 17938</strain>
    </source>
</reference>
<dbReference type="RefSeq" id="WP_345365469.1">
    <property type="nucleotide sequence ID" value="NZ_BAABHJ010000039.1"/>
</dbReference>
<dbReference type="Proteomes" id="UP001500212">
    <property type="component" value="Unassembled WGS sequence"/>
</dbReference>
<keyword evidence="3" id="KW-1185">Reference proteome</keyword>
<proteinExistence type="predicted"/>
<sequence>MFAHLITTRPEPATPSGAWLKLSAAFTDQTDHLTGREDLIVTCAPGAGRGAPGCFIPALGTIELDGTHLGLNPATCDPRRPSDRERYPALWGVFVHETAHARHSIWTTTLDEALTAHAEAATVLEESRIEAAQVRRRPADRQWLRASARQLVLADFTTPPGPSTSTAPAPAVPGTPGTPGTVTTGPAAHGPESTEIPQVAMTPWQAGRAAALLLARADAEVLDTDEVTALKATITEVIGASRLSALAALWHLAHATADDDAATMLELGRRWCTILGTDPDAPPPSPEDEREEEDGESSRPSPLAAAITATLVAIAAADAPPAPPPGPNRSKQRWEDKAARERAERAAQAVFGEPGGHGHGGGGDTAITGTRQPTTAEQGAARQLARHLKAAAHRERVTVTTTSATPPGRLRMRGALAADAQRAAGATPTAEPFTRTTRRHVPAPPLRVGIACDVSGSMYAFAAPVASAAWILARATAHIPDARSATVIFGDHVRPLTHPGHAPRQVSEFSACDGTERFCKAIDALDAALDLMRPGAARLLVIVSDGLFKGEELPDGQQRITRLTRAGCAVLWLTPDKVNHPMDGAHVITLTDPAETAATIGRAAARALATT</sequence>
<feature type="compositionally biased region" description="Gly residues" evidence="1">
    <location>
        <begin position="353"/>
        <end position="364"/>
    </location>
</feature>
<name>A0ABP8TY46_9ACTN</name>
<dbReference type="InterPro" id="IPR008912">
    <property type="entry name" value="Uncharacterised_CoxE"/>
</dbReference>
<feature type="compositionally biased region" description="Basic and acidic residues" evidence="1">
    <location>
        <begin position="332"/>
        <end position="345"/>
    </location>
</feature>
<comment type="caution">
    <text evidence="2">The sequence shown here is derived from an EMBL/GenBank/DDBJ whole genome shotgun (WGS) entry which is preliminary data.</text>
</comment>
<accession>A0ABP8TY46</accession>
<dbReference type="InterPro" id="IPR036465">
    <property type="entry name" value="vWFA_dom_sf"/>
</dbReference>
<dbReference type="SUPFAM" id="SSF53300">
    <property type="entry name" value="vWA-like"/>
    <property type="match status" value="1"/>
</dbReference>
<feature type="region of interest" description="Disordered" evidence="1">
    <location>
        <begin position="317"/>
        <end position="409"/>
    </location>
</feature>
<dbReference type="EMBL" id="BAABHJ010000039">
    <property type="protein sequence ID" value="GAA4617232.1"/>
    <property type="molecule type" value="Genomic_DNA"/>
</dbReference>
<feature type="compositionally biased region" description="Low complexity" evidence="1">
    <location>
        <begin position="163"/>
        <end position="188"/>
    </location>
</feature>